<feature type="transmembrane region" description="Helical" evidence="1">
    <location>
        <begin position="65"/>
        <end position="87"/>
    </location>
</feature>
<protein>
    <submittedName>
        <fullName evidence="2">Uncharacterized protein</fullName>
    </submittedName>
</protein>
<evidence type="ECO:0000256" key="1">
    <source>
        <dbReference type="SAM" id="Phobius"/>
    </source>
</evidence>
<name>A0A117NH11_PICGL</name>
<organism evidence="2">
    <name type="scientific">Picea glauca</name>
    <name type="common">White spruce</name>
    <name type="synonym">Pinus glauca</name>
    <dbReference type="NCBI Taxonomy" id="3330"/>
    <lineage>
        <taxon>Eukaryota</taxon>
        <taxon>Viridiplantae</taxon>
        <taxon>Streptophyta</taxon>
        <taxon>Embryophyta</taxon>
        <taxon>Tracheophyta</taxon>
        <taxon>Spermatophyta</taxon>
        <taxon>Pinopsida</taxon>
        <taxon>Pinidae</taxon>
        <taxon>Conifers I</taxon>
        <taxon>Pinales</taxon>
        <taxon>Pinaceae</taxon>
        <taxon>Picea</taxon>
    </lineage>
</organism>
<comment type="caution">
    <text evidence="2">The sequence shown here is derived from an EMBL/GenBank/DDBJ whole genome shotgun (WGS) entry which is preliminary data.</text>
</comment>
<keyword evidence="1" id="KW-1133">Transmembrane helix</keyword>
<feature type="transmembrane region" description="Helical" evidence="1">
    <location>
        <begin position="32"/>
        <end position="53"/>
    </location>
</feature>
<dbReference type="EMBL" id="LKAM01000007">
    <property type="protein sequence ID" value="KUM47645.1"/>
    <property type="molecule type" value="Genomic_DNA"/>
</dbReference>
<accession>A0A117NH11</accession>
<evidence type="ECO:0000313" key="2">
    <source>
        <dbReference type="EMBL" id="KUM47645.1"/>
    </source>
</evidence>
<sequence length="119" mass="13730">MHLTPSSYQQAYRLTAFRWRNLSIDLSVHLSLYPYIDFVSSLILTAFSCRNALPSYPPHYNHPLLNSLLMLIIFLLVSVYLALSFFFALFFSFFSFFFVFLVISFLPAGCTYSCDLGPL</sequence>
<gene>
    <name evidence="2" type="ORF">ABT39_MTgene5832</name>
</gene>
<dbReference type="AlphaFoldDB" id="A0A117NH11"/>
<keyword evidence="1" id="KW-0812">Transmembrane</keyword>
<reference evidence="2" key="1">
    <citation type="journal article" date="2015" name="Genome Biol. Evol.">
        <title>Organellar Genomes of White Spruce (Picea glauca): Assembly and Annotation.</title>
        <authorList>
            <person name="Jackman S.D."/>
            <person name="Warren R.L."/>
            <person name="Gibb E.A."/>
            <person name="Vandervalk B.P."/>
            <person name="Mohamadi H."/>
            <person name="Chu J."/>
            <person name="Raymond A."/>
            <person name="Pleasance S."/>
            <person name="Coope R."/>
            <person name="Wildung M.R."/>
            <person name="Ritland C.E."/>
            <person name="Bousquet J."/>
            <person name="Jones S.J."/>
            <person name="Bohlmann J."/>
            <person name="Birol I."/>
        </authorList>
    </citation>
    <scope>NUCLEOTIDE SEQUENCE [LARGE SCALE GENOMIC DNA]</scope>
    <source>
        <tissue evidence="2">Flushing bud</tissue>
    </source>
</reference>
<proteinExistence type="predicted"/>
<geneLocation type="mitochondrion" evidence="2"/>
<keyword evidence="1" id="KW-0472">Membrane</keyword>
<feature type="transmembrane region" description="Helical" evidence="1">
    <location>
        <begin position="93"/>
        <end position="114"/>
    </location>
</feature>
<keyword evidence="2" id="KW-0496">Mitochondrion</keyword>